<organism evidence="1 2">
    <name type="scientific">Maribellus comscasis</name>
    <dbReference type="NCBI Taxonomy" id="2681766"/>
    <lineage>
        <taxon>Bacteria</taxon>
        <taxon>Pseudomonadati</taxon>
        <taxon>Bacteroidota</taxon>
        <taxon>Bacteroidia</taxon>
        <taxon>Marinilabiliales</taxon>
        <taxon>Prolixibacteraceae</taxon>
        <taxon>Maribellus</taxon>
    </lineage>
</organism>
<reference evidence="1 2" key="1">
    <citation type="submission" date="2019-11" db="EMBL/GenBank/DDBJ databases">
        <authorList>
            <person name="Zheng R.K."/>
            <person name="Sun C.M."/>
        </authorList>
    </citation>
    <scope>NUCLEOTIDE SEQUENCE [LARGE SCALE GENOMIC DNA]</scope>
    <source>
        <strain evidence="1 2">WC007</strain>
    </source>
</reference>
<evidence type="ECO:0000313" key="2">
    <source>
        <dbReference type="Proteomes" id="UP000428260"/>
    </source>
</evidence>
<keyword evidence="2" id="KW-1185">Reference proteome</keyword>
<evidence type="ECO:0000313" key="1">
    <source>
        <dbReference type="EMBL" id="QGY42991.1"/>
    </source>
</evidence>
<gene>
    <name evidence="1" type="ORF">GM418_04755</name>
</gene>
<accession>A0A6I6JKY5</accession>
<sequence>MKKLITSIFILMLGLTTFAQIPQRLNYQAVLRDAGGQVIANQDVEISIAILQGSGTGNEVFSETHSATTNSLGLVNLQIGSVNTTGMENIDWSSGPYFIQISVDGTVMGTSQLLSVPYALVAGSVAGGDNDNDPENEIQTLDFQNNQLSISQGNSIDLSPVLGLLDTSTTNELQDISLSGTELSISQGSSVNLSALQDGTGTDNQTLQLYNNRYLDISNGNSVTLPYVINESDPVFGKWDKSTGITITESQISDLKHFTGDSITGNETAFDGWDKDASDDFTTADEKDPIYAADSAFIKTGVQSWNNSLAKNITEADTTRWGQDSDSTNELQALSISNDTIYLSNSDYVKLPLATTLADADKDTKIQVEESPDEDMLRVDIAGNETLTMSNSTGTILRLPTNDDNSSLKVSKNNGTVVFGVDGQGLLNGDGSGLSNVKSLLGYSGGDYRKQVTSTDPYNPTLMKTVEITVDGPGKVLIQATGYADWESTGCDYYRLSALPDNIQTGSVSFGNKYFDYLMIDTDKGCQDSSDQYSPLAYSRVFNVGSAGTYTYNLWADRVFSSSLVEMGDINMQAIYFPTGGTGSATLKSAEIREAEENKEPFDRSLPRNIDGSYSAIQADNEYEIKSPPLGELETPKIINQQQEERIKELEKKLELLLQEKLE</sequence>
<dbReference type="RefSeq" id="WP_158863675.1">
    <property type="nucleotide sequence ID" value="NZ_CP046401.1"/>
</dbReference>
<protein>
    <submittedName>
        <fullName evidence="1">Uncharacterized protein</fullName>
    </submittedName>
</protein>
<name>A0A6I6JKY5_9BACT</name>
<dbReference type="EMBL" id="CP046401">
    <property type="protein sequence ID" value="QGY42991.1"/>
    <property type="molecule type" value="Genomic_DNA"/>
</dbReference>
<dbReference type="Proteomes" id="UP000428260">
    <property type="component" value="Chromosome"/>
</dbReference>
<dbReference type="KEGG" id="mcos:GM418_04755"/>
<dbReference type="AlphaFoldDB" id="A0A6I6JKY5"/>
<proteinExistence type="predicted"/>